<dbReference type="EMBL" id="UXUI01008590">
    <property type="protein sequence ID" value="VDD91885.1"/>
    <property type="molecule type" value="Genomic_DNA"/>
</dbReference>
<dbReference type="InterPro" id="IPR004181">
    <property type="entry name" value="Znf_MIZ"/>
</dbReference>
<keyword evidence="2 4" id="KW-0863">Zinc-finger</keyword>
<dbReference type="AlphaFoldDB" id="A0A0N4V9J7"/>
<protein>
    <submittedName>
        <fullName evidence="9">SP-RING-type domain-containing protein</fullName>
    </submittedName>
</protein>
<dbReference type="GO" id="GO:0000785">
    <property type="term" value="C:chromatin"/>
    <property type="evidence" value="ECO:0007669"/>
    <property type="project" value="TreeGrafter"/>
</dbReference>
<reference evidence="9" key="1">
    <citation type="submission" date="2016-04" db="UniProtKB">
        <authorList>
            <consortium name="WormBaseParasite"/>
        </authorList>
    </citation>
    <scope>IDENTIFICATION</scope>
</reference>
<dbReference type="PANTHER" id="PTHR10782:SF4">
    <property type="entry name" value="TONALLI, ISOFORM E"/>
    <property type="match status" value="1"/>
</dbReference>
<accession>A0A0N4V9J7</accession>
<evidence type="ECO:0000313" key="9">
    <source>
        <dbReference type="WBParaSite" id="EVEC_0000711501-mRNA-1"/>
    </source>
</evidence>
<gene>
    <name evidence="7" type="ORF">EVEC_LOCUS6636</name>
</gene>
<organism evidence="9">
    <name type="scientific">Enterobius vermicularis</name>
    <name type="common">Human pinworm</name>
    <dbReference type="NCBI Taxonomy" id="51028"/>
    <lineage>
        <taxon>Eukaryota</taxon>
        <taxon>Metazoa</taxon>
        <taxon>Ecdysozoa</taxon>
        <taxon>Nematoda</taxon>
        <taxon>Chromadorea</taxon>
        <taxon>Rhabditida</taxon>
        <taxon>Spirurina</taxon>
        <taxon>Oxyuridomorpha</taxon>
        <taxon>Oxyuroidea</taxon>
        <taxon>Oxyuridae</taxon>
        <taxon>Enterobius</taxon>
    </lineage>
</organism>
<evidence type="ECO:0000256" key="2">
    <source>
        <dbReference type="ARBA" id="ARBA00022771"/>
    </source>
</evidence>
<dbReference type="GO" id="GO:0006357">
    <property type="term" value="P:regulation of transcription by RNA polymerase II"/>
    <property type="evidence" value="ECO:0007669"/>
    <property type="project" value="TreeGrafter"/>
</dbReference>
<proteinExistence type="predicted"/>
<feature type="region of interest" description="Disordered" evidence="5">
    <location>
        <begin position="602"/>
        <end position="772"/>
    </location>
</feature>
<evidence type="ECO:0000256" key="1">
    <source>
        <dbReference type="ARBA" id="ARBA00022723"/>
    </source>
</evidence>
<name>A0A0N4V9J7_ENTVE</name>
<dbReference type="GO" id="GO:0016925">
    <property type="term" value="P:protein sumoylation"/>
    <property type="evidence" value="ECO:0007669"/>
    <property type="project" value="TreeGrafter"/>
</dbReference>
<dbReference type="Pfam" id="PF25527">
    <property type="entry name" value="GBD-like_ZMIZ1_ZMIZ2"/>
    <property type="match status" value="1"/>
</dbReference>
<sequence length="911" mass="99327">MWSGPSGGSMAGASVGGTLAAPQMSPAFGPMSSDYGMVPMGARNQAETMQMQQSSMRYQQYMQGQMPSPSFVSPNHMQQSYPAEPAGSRPGSYMGPQCVPTSSYVGNPGYGQAMFDSGNYNRPHPQQMMMASGSNMQMQYRCQQQFATAQQMRSYNQQQQLMQMQQHNSGIQQQQQQAVDSPMYPTAIPSATQRTPGMSQPMMPSQVRGMMMPGYNANMMSSSGDFIRARAPGPVSPAYASGAPSFPQPANQSVIRGSTTVNVLCSKILSFQIRAGPPMLYSQMQNDITRQQVVAYPNPNSNFRDSTDGVVRTAPPYPFTENKMAFCEEVTVIEQSIVFSRDSNSVDYIFIIPEEKFLQLRRGEIDIQLKSNMINNVGEIMQHNVWPAPPDGSRDDGISNISVCSVYLNSVRVEIMDINRALYLGNYCQKATNKLVISSSSCFNSHSFTLQYIRWKPVQQVMSEIFKQRRMDLMASKQKGMLYNLIFNAKFNSSVFKLIQMDISQSRIPLYSLGPQRIRAPARSVNCKHTACFDLETFLMHNLENDSFVCPYCKIRFSWNDFEIDQFIAQILAEAAKRGNGNEVRIDPSSGCWEIVDSPMNMCQQQSQQRSPPFSKNSVPLPQSSSDVMTSRSLKRTGENEGATGSAGSGPSLKRIKSESFAATGTNGGQRQDLPAQSPFNPGSVPPTSTTWMPSPNGSFPVVSPCGTSLSPTTMQPAQQQQQPSQQQQSQQQFSASSVPSKYTGPDTPVTPGSGHNPASVGPSVSPGGTQLQTVMHSQGSVEAVSVAGSAPYTPASVSSLNSGNHCGMPASSIANNDTSVSSVAGNTSISDITCSLSASAFEDVLEDLIYTDVKILLYITSSASEMEMYLRDEPLAPVSAKTASKEEDPPRSINDDQDWLDFAQVIAKEA</sequence>
<feature type="compositionally biased region" description="Polar residues" evidence="5">
    <location>
        <begin position="610"/>
        <end position="632"/>
    </location>
</feature>
<dbReference type="WBParaSite" id="EVEC_0000711501-mRNA-1">
    <property type="protein sequence ID" value="EVEC_0000711501-mRNA-1"/>
    <property type="gene ID" value="EVEC_0000711501"/>
</dbReference>
<feature type="domain" description="SP-RING-type" evidence="6">
    <location>
        <begin position="495"/>
        <end position="577"/>
    </location>
</feature>
<evidence type="ECO:0000256" key="5">
    <source>
        <dbReference type="SAM" id="MobiDB-lite"/>
    </source>
</evidence>
<evidence type="ECO:0000256" key="4">
    <source>
        <dbReference type="PROSITE-ProRule" id="PRU00452"/>
    </source>
</evidence>
<feature type="compositionally biased region" description="Polar residues" evidence="5">
    <location>
        <begin position="706"/>
        <end position="715"/>
    </location>
</feature>
<evidence type="ECO:0000313" key="8">
    <source>
        <dbReference type="Proteomes" id="UP000274131"/>
    </source>
</evidence>
<evidence type="ECO:0000259" key="6">
    <source>
        <dbReference type="PROSITE" id="PS51044"/>
    </source>
</evidence>
<dbReference type="OrthoDB" id="27975at2759"/>
<feature type="compositionally biased region" description="Low complexity" evidence="5">
    <location>
        <begin position="716"/>
        <end position="738"/>
    </location>
</feature>
<keyword evidence="1" id="KW-0479">Metal-binding</keyword>
<evidence type="ECO:0000256" key="3">
    <source>
        <dbReference type="ARBA" id="ARBA00022833"/>
    </source>
</evidence>
<keyword evidence="8" id="KW-1185">Reference proteome</keyword>
<keyword evidence="3" id="KW-0862">Zinc</keyword>
<dbReference type="GO" id="GO:0061665">
    <property type="term" value="F:SUMO ligase activity"/>
    <property type="evidence" value="ECO:0007669"/>
    <property type="project" value="TreeGrafter"/>
</dbReference>
<dbReference type="STRING" id="51028.A0A0N4V9J7"/>
<dbReference type="PANTHER" id="PTHR10782">
    <property type="entry name" value="ZINC FINGER MIZ DOMAIN-CONTAINING PROTEIN"/>
    <property type="match status" value="1"/>
</dbReference>
<dbReference type="InterPro" id="IPR013083">
    <property type="entry name" value="Znf_RING/FYVE/PHD"/>
</dbReference>
<dbReference type="Proteomes" id="UP000274131">
    <property type="component" value="Unassembled WGS sequence"/>
</dbReference>
<dbReference type="InterPro" id="IPR057847">
    <property type="entry name" value="ZMIZ1/ZMIZ2_GBD-like"/>
</dbReference>
<reference evidence="7 8" key="2">
    <citation type="submission" date="2018-10" db="EMBL/GenBank/DDBJ databases">
        <authorList>
            <consortium name="Pathogen Informatics"/>
        </authorList>
    </citation>
    <scope>NUCLEOTIDE SEQUENCE [LARGE SCALE GENOMIC DNA]</scope>
</reference>
<dbReference type="Pfam" id="PF02891">
    <property type="entry name" value="zf-MIZ"/>
    <property type="match status" value="1"/>
</dbReference>
<dbReference type="PROSITE" id="PS51044">
    <property type="entry name" value="ZF_SP_RING"/>
    <property type="match status" value="1"/>
</dbReference>
<feature type="compositionally biased region" description="Polar residues" evidence="5">
    <location>
        <begin position="678"/>
        <end position="698"/>
    </location>
</feature>
<dbReference type="GO" id="GO:0008270">
    <property type="term" value="F:zinc ion binding"/>
    <property type="evidence" value="ECO:0007669"/>
    <property type="project" value="UniProtKB-KW"/>
</dbReference>
<dbReference type="GO" id="GO:0003712">
    <property type="term" value="F:transcription coregulator activity"/>
    <property type="evidence" value="ECO:0007669"/>
    <property type="project" value="TreeGrafter"/>
</dbReference>
<evidence type="ECO:0000313" key="7">
    <source>
        <dbReference type="EMBL" id="VDD91885.1"/>
    </source>
</evidence>
<dbReference type="Gene3D" id="3.30.40.10">
    <property type="entry name" value="Zinc/RING finger domain, C3HC4 (zinc finger)"/>
    <property type="match status" value="1"/>
</dbReference>